<keyword evidence="4 9" id="KW-0812">Transmembrane</keyword>
<feature type="transmembrane region" description="Helical" evidence="9">
    <location>
        <begin position="55"/>
        <end position="75"/>
    </location>
</feature>
<comment type="pathway">
    <text evidence="2">Protein modification; protein glycosylation.</text>
</comment>
<dbReference type="CDD" id="cd13130">
    <property type="entry name" value="MATE_rft1"/>
    <property type="match status" value="1"/>
</dbReference>
<feature type="transmembrane region" description="Helical" evidence="9">
    <location>
        <begin position="167"/>
        <end position="189"/>
    </location>
</feature>
<keyword evidence="6 9" id="KW-1133">Transmembrane helix</keyword>
<feature type="transmembrane region" description="Helical" evidence="9">
    <location>
        <begin position="568"/>
        <end position="586"/>
    </location>
</feature>
<evidence type="ECO:0000256" key="6">
    <source>
        <dbReference type="ARBA" id="ARBA00022989"/>
    </source>
</evidence>
<feature type="transmembrane region" description="Helical" evidence="9">
    <location>
        <begin position="243"/>
        <end position="264"/>
    </location>
</feature>
<evidence type="ECO:0000256" key="8">
    <source>
        <dbReference type="ARBA" id="ARBA00045912"/>
    </source>
</evidence>
<reference evidence="10 11" key="1">
    <citation type="journal article" date="2024" name="G3 (Bethesda)">
        <title>Genome assembly of Hibiscus sabdariffa L. provides insights into metabolisms of medicinal natural products.</title>
        <authorList>
            <person name="Kim T."/>
        </authorList>
    </citation>
    <scope>NUCLEOTIDE SEQUENCE [LARGE SCALE GENOMIC DNA]</scope>
    <source>
        <strain evidence="10">TK-2024</strain>
        <tissue evidence="10">Old leaves</tissue>
    </source>
</reference>
<dbReference type="InterPro" id="IPR007594">
    <property type="entry name" value="RFT1"/>
</dbReference>
<sequence>MSSSTPKTLSTLCLLVRNARWHRLELFHWLKIHGTVFEFRSGGDLRFVLTMTLPLWLIPFFNSFGLQLVLLALILRRRGYLALNPLPLRPFRLSLIFWCLSCRDLTTSDLDRQTTQIKHDLGYAPVVRTGEPKLVKTPFNMSEASLRIPSETPEDSDRANLSRMFKYLLATQFLSRGIPFIFNSWIVRHLTQEDYAVYAVQFPLFVTCILFFSREGLRRACMRADIRFDGASAKDDAANLLKVAWICFALGVVITIAACVFVFWRKGLHHSDPYAQAILINGCACILELLAEPVYILSQTLYLLKLRLMVETAATFSRCVTMYILIVNLTNMEKGIIFALSQAAYGACIFLGYWSYFLLSQAFRSSDLFPFRLGHMMNFDKQLFNMYMLFAFQSLQKLILQEGEKIVLVWWDTPYNQAVYGLVDKLGSLVVRMVFLPFEESSYSTFARSASGQSPNKSKNLGRCLTEALKLVLLIGLIFLAFGPSYSYCLIRLLYGQKWSDGEASTALRYYCVYIIVLAMNGTSEAFLHAVATENQLKRTNYSLIAFSLIYLALNALLIWSAGAVGLILANSLNMVFRIIYSAIFIKHVFQESSSFSFYSCLPSGWTILLLSGVATLISERVFLDRENFWSSFLVHFCIGFTFFCISAFVIYRRERPFINKIIRFRDHSD</sequence>
<evidence type="ECO:0000313" key="11">
    <source>
        <dbReference type="Proteomes" id="UP001472677"/>
    </source>
</evidence>
<feature type="transmembrane region" description="Helical" evidence="9">
    <location>
        <begin position="544"/>
        <end position="562"/>
    </location>
</feature>
<feature type="transmembrane region" description="Helical" evidence="9">
    <location>
        <begin position="308"/>
        <end position="330"/>
    </location>
</feature>
<gene>
    <name evidence="10" type="ORF">V6N12_055213</name>
</gene>
<feature type="transmembrane region" description="Helical" evidence="9">
    <location>
        <begin position="336"/>
        <end position="359"/>
    </location>
</feature>
<organism evidence="10 11">
    <name type="scientific">Hibiscus sabdariffa</name>
    <name type="common">roselle</name>
    <dbReference type="NCBI Taxonomy" id="183260"/>
    <lineage>
        <taxon>Eukaryota</taxon>
        <taxon>Viridiplantae</taxon>
        <taxon>Streptophyta</taxon>
        <taxon>Embryophyta</taxon>
        <taxon>Tracheophyta</taxon>
        <taxon>Spermatophyta</taxon>
        <taxon>Magnoliopsida</taxon>
        <taxon>eudicotyledons</taxon>
        <taxon>Gunneridae</taxon>
        <taxon>Pentapetalae</taxon>
        <taxon>rosids</taxon>
        <taxon>malvids</taxon>
        <taxon>Malvales</taxon>
        <taxon>Malvaceae</taxon>
        <taxon>Malvoideae</taxon>
        <taxon>Hibiscus</taxon>
    </lineage>
</organism>
<feature type="transmembrane region" description="Helical" evidence="9">
    <location>
        <begin position="508"/>
        <end position="532"/>
    </location>
</feature>
<feature type="transmembrane region" description="Helical" evidence="9">
    <location>
        <begin position="276"/>
        <end position="296"/>
    </location>
</feature>
<keyword evidence="7 9" id="KW-0472">Membrane</keyword>
<feature type="transmembrane region" description="Helical" evidence="9">
    <location>
        <begin position="598"/>
        <end position="618"/>
    </location>
</feature>
<dbReference type="Proteomes" id="UP001472677">
    <property type="component" value="Unassembled WGS sequence"/>
</dbReference>
<evidence type="ECO:0000256" key="3">
    <source>
        <dbReference type="ARBA" id="ARBA00010288"/>
    </source>
</evidence>
<evidence type="ECO:0000313" key="10">
    <source>
        <dbReference type="EMBL" id="KAK8489064.1"/>
    </source>
</evidence>
<feature type="transmembrane region" description="Helical" evidence="9">
    <location>
        <begin position="468"/>
        <end position="488"/>
    </location>
</feature>
<evidence type="ECO:0000256" key="2">
    <source>
        <dbReference type="ARBA" id="ARBA00004922"/>
    </source>
</evidence>
<comment type="similarity">
    <text evidence="3 9">Belongs to the RFT1 family.</text>
</comment>
<comment type="function">
    <text evidence="8 9">Intramembrane glycolipid transporter that operates in the biosynthetic pathway of dolichol-linked oligosaccharides, the glycan precursors employed in protein asparagine (N)-glycosylation. The sequential addition of sugars to dolichol pyrophosphate produces dolichol-linked oligosaccharides containing fourteen sugars, including two GlcNAcs, nine mannoses and three glucoses. Once assembled, the oligosaccharide is transferred from the lipid to nascent proteins by oligosaccharyltransferases. The assembly of dolichol-linked oligosaccharides begins on the cytosolic side of the endoplasmic reticulum membrane and finishes in its lumen. RFT1 could mediate the translocation of the cytosolically oriented intermediate DolPP-GlcNAc2Man5, produced by ALG11, into the ER lumen where dolichol-linked oligosaccharides assembly continues. However, the intramembrane lipid transporter activity could not be confirmed in vitro.</text>
</comment>
<proteinExistence type="inferred from homology"/>
<feature type="transmembrane region" description="Helical" evidence="9">
    <location>
        <begin position="630"/>
        <end position="652"/>
    </location>
</feature>
<dbReference type="Pfam" id="PF04506">
    <property type="entry name" value="Rft-1"/>
    <property type="match status" value="1"/>
</dbReference>
<protein>
    <recommendedName>
        <fullName evidence="9">Protein RFT1 homolog</fullName>
    </recommendedName>
</protein>
<name>A0ABR2A7N8_9ROSI</name>
<evidence type="ECO:0000256" key="5">
    <source>
        <dbReference type="ARBA" id="ARBA00022824"/>
    </source>
</evidence>
<comment type="caution">
    <text evidence="10">The sequence shown here is derived from an EMBL/GenBank/DDBJ whole genome shotgun (WGS) entry which is preliminary data.</text>
</comment>
<comment type="subcellular location">
    <subcellularLocation>
        <location evidence="1 9">Endoplasmic reticulum membrane</location>
        <topology evidence="1 9">Multi-pass membrane protein</topology>
    </subcellularLocation>
</comment>
<accession>A0ABR2A7N8</accession>
<keyword evidence="5" id="KW-0256">Endoplasmic reticulum</keyword>
<dbReference type="EMBL" id="JBBPBM010000947">
    <property type="protein sequence ID" value="KAK8489064.1"/>
    <property type="molecule type" value="Genomic_DNA"/>
</dbReference>
<dbReference type="PANTHER" id="PTHR13117:SF5">
    <property type="entry name" value="PROTEIN RFT1 HOMOLOG"/>
    <property type="match status" value="1"/>
</dbReference>
<evidence type="ECO:0000256" key="9">
    <source>
        <dbReference type="RuleBase" id="RU365067"/>
    </source>
</evidence>
<keyword evidence="11" id="KW-1185">Reference proteome</keyword>
<dbReference type="PANTHER" id="PTHR13117">
    <property type="entry name" value="ENDOPLASMIC RETICULUM MULTISPAN TRANSMEMBRANE PROTEIN-RELATED"/>
    <property type="match status" value="1"/>
</dbReference>
<feature type="transmembrane region" description="Helical" evidence="9">
    <location>
        <begin position="195"/>
        <end position="213"/>
    </location>
</feature>
<evidence type="ECO:0000256" key="4">
    <source>
        <dbReference type="ARBA" id="ARBA00022692"/>
    </source>
</evidence>
<evidence type="ECO:0000256" key="1">
    <source>
        <dbReference type="ARBA" id="ARBA00004477"/>
    </source>
</evidence>
<evidence type="ECO:0000256" key="7">
    <source>
        <dbReference type="ARBA" id="ARBA00023136"/>
    </source>
</evidence>